<feature type="region of interest" description="Disordered" evidence="1">
    <location>
        <begin position="300"/>
        <end position="393"/>
    </location>
</feature>
<feature type="compositionally biased region" description="Low complexity" evidence="1">
    <location>
        <begin position="83"/>
        <end position="98"/>
    </location>
</feature>
<gene>
    <name evidence="2" type="ORF">PYCCODRAFT_1472356</name>
</gene>
<feature type="compositionally biased region" description="Polar residues" evidence="1">
    <location>
        <begin position="384"/>
        <end position="393"/>
    </location>
</feature>
<keyword evidence="3" id="KW-1185">Reference proteome</keyword>
<feature type="compositionally biased region" description="Polar residues" evidence="1">
    <location>
        <begin position="176"/>
        <end position="187"/>
    </location>
</feature>
<sequence>MAGPAVLNPIRIHPLASSSSSHSSSFVSLADDWLWDCDLLQPPSRATSTALSVLASSSQPAALRIVSPSCDVQQRLMNLLNFTTEPSSTSPPQAATTSYDPFAPFTPASPTQHRPTHPAPPRAGTSVLSPLMPAQVHKITISFPSHPSPLPAMSYVAPVPRLPLADVLRHLDTSWASRTPDASTRAPTANPHAVSPRGSEHPQSRLGLVLGSASLPIHLPHPHLELDAISESPSRYSRRLRNIAPAPLRLASSTPRTPLRAFTQPQTPVTSIGGLTPASSVFVDIPLATANSPNVFQCNTSVSPQSDRRASVTSTMASHSTAPTSPSYHANQENAHPKRSANPTYIDGLSSRQFSSWSRESPLSPLAPKQGDIGPSTLGKGWNTPHTPAASSRRTNLDYAAPFTPGLPADAPPLPLRRTEWVPLPDLADAESPSPDIEALSPLRADLRLDLGVEDLSLRAEKCSETIACASMYLCSCSLLREPELIVNLCEKLRATFASVQRALDGTPSESHADGSDVKRTWYAKHWQIISSLDRNLNMFYLLAHQVEKRLPRIHRLAPTLDKLGTYQAKFADLARWIALSHEKLHFHGLRAQLSTIHAYA</sequence>
<organism evidence="2 3">
    <name type="scientific">Trametes coccinea (strain BRFM310)</name>
    <name type="common">Pycnoporus coccineus</name>
    <dbReference type="NCBI Taxonomy" id="1353009"/>
    <lineage>
        <taxon>Eukaryota</taxon>
        <taxon>Fungi</taxon>
        <taxon>Dikarya</taxon>
        <taxon>Basidiomycota</taxon>
        <taxon>Agaricomycotina</taxon>
        <taxon>Agaricomycetes</taxon>
        <taxon>Polyporales</taxon>
        <taxon>Polyporaceae</taxon>
        <taxon>Trametes</taxon>
    </lineage>
</organism>
<feature type="region of interest" description="Disordered" evidence="1">
    <location>
        <begin position="83"/>
        <end position="122"/>
    </location>
</feature>
<evidence type="ECO:0000313" key="3">
    <source>
        <dbReference type="Proteomes" id="UP000193067"/>
    </source>
</evidence>
<proteinExistence type="predicted"/>
<dbReference type="OrthoDB" id="2754525at2759"/>
<feature type="compositionally biased region" description="Low complexity" evidence="1">
    <location>
        <begin position="350"/>
        <end position="361"/>
    </location>
</feature>
<reference evidence="2 3" key="1">
    <citation type="journal article" date="2015" name="Biotechnol. Biofuels">
        <title>Enhanced degradation of softwood versus hardwood by the white-rot fungus Pycnoporus coccineus.</title>
        <authorList>
            <person name="Couturier M."/>
            <person name="Navarro D."/>
            <person name="Chevret D."/>
            <person name="Henrissat B."/>
            <person name="Piumi F."/>
            <person name="Ruiz-Duenas F.J."/>
            <person name="Martinez A.T."/>
            <person name="Grigoriev I.V."/>
            <person name="Riley R."/>
            <person name="Lipzen A."/>
            <person name="Berrin J.G."/>
            <person name="Master E.R."/>
            <person name="Rosso M.N."/>
        </authorList>
    </citation>
    <scope>NUCLEOTIDE SEQUENCE [LARGE SCALE GENOMIC DNA]</scope>
    <source>
        <strain evidence="2 3">BRFM310</strain>
    </source>
</reference>
<name>A0A1Y2I6K7_TRAC3</name>
<evidence type="ECO:0000256" key="1">
    <source>
        <dbReference type="SAM" id="MobiDB-lite"/>
    </source>
</evidence>
<dbReference type="Proteomes" id="UP000193067">
    <property type="component" value="Unassembled WGS sequence"/>
</dbReference>
<accession>A0A1Y2I6K7</accession>
<dbReference type="EMBL" id="KZ084166">
    <property type="protein sequence ID" value="OSC96794.1"/>
    <property type="molecule type" value="Genomic_DNA"/>
</dbReference>
<protein>
    <submittedName>
        <fullName evidence="2">Uncharacterized protein</fullName>
    </submittedName>
</protein>
<evidence type="ECO:0000313" key="2">
    <source>
        <dbReference type="EMBL" id="OSC96794.1"/>
    </source>
</evidence>
<feature type="compositionally biased region" description="Polar residues" evidence="1">
    <location>
        <begin position="300"/>
        <end position="334"/>
    </location>
</feature>
<feature type="region of interest" description="Disordered" evidence="1">
    <location>
        <begin position="176"/>
        <end position="204"/>
    </location>
</feature>
<dbReference type="AlphaFoldDB" id="A0A1Y2I6K7"/>